<sequence length="288" mass="31259">MATKTAAAREYRRKKILDRGADRLAFIAGRTPTLPSESNGMPHPDSSQQLDSQLHHQDPQLDLSAQIAASPSGEDGKLSSIQQNNDSTIDAGHSENSIKSSSYIHERSTETLRASASDGVSNEHSSSASSTDHKSTIPNSGTVQHLESQTCLNRFVTPSQISSAIAASERSRVFCSITFALLVVLSYMGFPLLGSNIINSIISFRPLYLVLLTNLTLVVARLLFNNRRGFGRVVAGEFSVPSTGKYDWAEQAGKALEVGLLMQKAIEAIFMDFSVYAVIVIAFFSFVQ</sequence>
<keyword evidence="2" id="KW-0812">Transmembrane</keyword>
<evidence type="ECO:0000313" key="3">
    <source>
        <dbReference type="EMBL" id="OAY26725.1"/>
    </source>
</evidence>
<protein>
    <submittedName>
        <fullName evidence="3">Uncharacterized protein</fullName>
    </submittedName>
</protein>
<keyword evidence="2" id="KW-1133">Transmembrane helix</keyword>
<keyword evidence="2" id="KW-0472">Membrane</keyword>
<proteinExistence type="predicted"/>
<feature type="compositionally biased region" description="Low complexity" evidence="1">
    <location>
        <begin position="42"/>
        <end position="52"/>
    </location>
</feature>
<comment type="caution">
    <text evidence="3">The sequence shown here is derived from an EMBL/GenBank/DDBJ whole genome shotgun (WGS) entry which is preliminary data.</text>
</comment>
<evidence type="ECO:0000313" key="4">
    <source>
        <dbReference type="Proteomes" id="UP000091857"/>
    </source>
</evidence>
<dbReference type="OrthoDB" id="1922492at2759"/>
<feature type="region of interest" description="Disordered" evidence="1">
    <location>
        <begin position="70"/>
        <end position="141"/>
    </location>
</feature>
<dbReference type="Proteomes" id="UP000091857">
    <property type="component" value="Chromosome 16"/>
</dbReference>
<dbReference type="PANTHER" id="PTHR35469">
    <property type="entry name" value="TRANSMEMBRANE PROTEIN"/>
    <property type="match status" value="1"/>
</dbReference>
<evidence type="ECO:0000256" key="2">
    <source>
        <dbReference type="SAM" id="Phobius"/>
    </source>
</evidence>
<feature type="compositionally biased region" description="Polar residues" evidence="1">
    <location>
        <begin position="79"/>
        <end position="103"/>
    </location>
</feature>
<dbReference type="PANTHER" id="PTHR35469:SF4">
    <property type="entry name" value="TRANSMEMBRANE PROTEIN"/>
    <property type="match status" value="1"/>
</dbReference>
<feature type="transmembrane region" description="Helical" evidence="2">
    <location>
        <begin position="269"/>
        <end position="287"/>
    </location>
</feature>
<reference evidence="4" key="1">
    <citation type="journal article" date="2016" name="Nat. Biotechnol.">
        <title>Sequencing wild and cultivated cassava and related species reveals extensive interspecific hybridization and genetic diversity.</title>
        <authorList>
            <person name="Bredeson J.V."/>
            <person name="Lyons J.B."/>
            <person name="Prochnik S.E."/>
            <person name="Wu G.A."/>
            <person name="Ha C.M."/>
            <person name="Edsinger-Gonzales E."/>
            <person name="Grimwood J."/>
            <person name="Schmutz J."/>
            <person name="Rabbi I.Y."/>
            <person name="Egesi C."/>
            <person name="Nauluvula P."/>
            <person name="Lebot V."/>
            <person name="Ndunguru J."/>
            <person name="Mkamilo G."/>
            <person name="Bart R.S."/>
            <person name="Setter T.L."/>
            <person name="Gleadow R.M."/>
            <person name="Kulakow P."/>
            <person name="Ferguson M.E."/>
            <person name="Rounsley S."/>
            <person name="Rokhsar D.S."/>
        </authorList>
    </citation>
    <scope>NUCLEOTIDE SEQUENCE [LARGE SCALE GENOMIC DNA]</scope>
    <source>
        <strain evidence="4">cv. AM560-2</strain>
    </source>
</reference>
<dbReference type="OMA" id="PRASIHQ"/>
<dbReference type="Gramene" id="Manes.16G069800.1.v8.1">
    <property type="protein sequence ID" value="Manes.16G069800.1.v8.1.CDS"/>
    <property type="gene ID" value="Manes.16G069800.v8.1"/>
</dbReference>
<feature type="compositionally biased region" description="Polar residues" evidence="1">
    <location>
        <begin position="111"/>
        <end position="120"/>
    </location>
</feature>
<organism evidence="3 4">
    <name type="scientific">Manihot esculenta</name>
    <name type="common">Cassava</name>
    <name type="synonym">Jatropha manihot</name>
    <dbReference type="NCBI Taxonomy" id="3983"/>
    <lineage>
        <taxon>Eukaryota</taxon>
        <taxon>Viridiplantae</taxon>
        <taxon>Streptophyta</taxon>
        <taxon>Embryophyta</taxon>
        <taxon>Tracheophyta</taxon>
        <taxon>Spermatophyta</taxon>
        <taxon>Magnoliopsida</taxon>
        <taxon>eudicotyledons</taxon>
        <taxon>Gunneridae</taxon>
        <taxon>Pentapetalae</taxon>
        <taxon>rosids</taxon>
        <taxon>fabids</taxon>
        <taxon>Malpighiales</taxon>
        <taxon>Euphorbiaceae</taxon>
        <taxon>Crotonoideae</taxon>
        <taxon>Manihoteae</taxon>
        <taxon>Manihot</taxon>
    </lineage>
</organism>
<feature type="transmembrane region" description="Helical" evidence="2">
    <location>
        <begin position="206"/>
        <end position="224"/>
    </location>
</feature>
<feature type="region of interest" description="Disordered" evidence="1">
    <location>
        <begin position="21"/>
        <end position="56"/>
    </location>
</feature>
<evidence type="ECO:0000256" key="1">
    <source>
        <dbReference type="SAM" id="MobiDB-lite"/>
    </source>
</evidence>
<feature type="transmembrane region" description="Helical" evidence="2">
    <location>
        <begin position="173"/>
        <end position="194"/>
    </location>
</feature>
<accession>A0A2C9U9I1</accession>
<gene>
    <name evidence="3" type="ORF">MANES_16G069800v8</name>
</gene>
<dbReference type="STRING" id="3983.A0A2C9U9I1"/>
<keyword evidence="4" id="KW-1185">Reference proteome</keyword>
<dbReference type="AlphaFoldDB" id="A0A2C9U9I1"/>
<name>A0A2C9U9I1_MANES</name>
<dbReference type="EMBL" id="CM004402">
    <property type="protein sequence ID" value="OAY26725.1"/>
    <property type="molecule type" value="Genomic_DNA"/>
</dbReference>